<reference evidence="2" key="1">
    <citation type="submission" date="2016-10" db="EMBL/GenBank/DDBJ databases">
        <authorList>
            <person name="Varghese N."/>
            <person name="Submissions S."/>
        </authorList>
    </citation>
    <scope>NUCLEOTIDE SEQUENCE [LARGE SCALE GENOMIC DNA]</scope>
    <source>
        <strain evidence="2">DSM 4002</strain>
    </source>
</reference>
<dbReference type="AlphaFoldDB" id="A0A1I4YXC6"/>
<dbReference type="InterPro" id="IPR010870">
    <property type="entry name" value="Porin_O/P"/>
</dbReference>
<organism evidence="1 2">
    <name type="scientific">Flavobacterium succinicans</name>
    <dbReference type="NCBI Taxonomy" id="29536"/>
    <lineage>
        <taxon>Bacteria</taxon>
        <taxon>Pseudomonadati</taxon>
        <taxon>Bacteroidota</taxon>
        <taxon>Flavobacteriia</taxon>
        <taxon>Flavobacteriales</taxon>
        <taxon>Flavobacteriaceae</taxon>
        <taxon>Flavobacterium</taxon>
    </lineage>
</organism>
<evidence type="ECO:0000313" key="1">
    <source>
        <dbReference type="EMBL" id="SFN42674.1"/>
    </source>
</evidence>
<dbReference type="Proteomes" id="UP000182961">
    <property type="component" value="Unassembled WGS sequence"/>
</dbReference>
<dbReference type="InterPro" id="IPR023614">
    <property type="entry name" value="Porin_dom_sf"/>
</dbReference>
<sequence>MISHPFTKAMSCKCSSFKLVFFFLLLLLNFQSYGQKDLFKKSKENNDLKLSTLPYYSFGKGIGITSPDSLYQLNIRFRMQNRISYMDNEGGDSGYDAQVRRLRLRFDGFIGSPKILYAIQLSFAPGDVGEIVEGENLNVIRDAVLMYRPNKNWNFSFGQTKLPGNRQRVNSSGALQLTDRTINNAKFTIDRDFGFQIHNLHEHEDRFSYNLKGAVSTGEGRNVTDKVDQGVALTGKVELFPFGSFLRDGTTFEGDLMREKRPKLLLSGAFQQNNNAQRTQGQLGSDLFEKRTMQSVLLDMMFKYNGWAAMTSYMSRTTDQNAVTVNPLDSSQKKYVFVGHGFDYQLSYCFPSNYEVIGRYSTQNVGKDIQALTPNTQQFSLGVTRYFWQHTFKLQSEINYDTLTYFNGQTKNNWYLRFQVEIGI</sequence>
<accession>A0A1I4YXC6</accession>
<dbReference type="Gene3D" id="2.40.160.10">
    <property type="entry name" value="Porin"/>
    <property type="match status" value="1"/>
</dbReference>
<dbReference type="RefSeq" id="WP_024982601.1">
    <property type="nucleotide sequence ID" value="NZ_CBCRUM010000017.1"/>
</dbReference>
<evidence type="ECO:0000313" key="2">
    <source>
        <dbReference type="Proteomes" id="UP000182961"/>
    </source>
</evidence>
<dbReference type="eggNOG" id="COG3746">
    <property type="taxonomic scope" value="Bacteria"/>
</dbReference>
<dbReference type="Pfam" id="PF07396">
    <property type="entry name" value="Porin_O_P"/>
    <property type="match status" value="1"/>
</dbReference>
<gene>
    <name evidence="1" type="ORF">SAMN05444143_1137</name>
</gene>
<keyword evidence="2" id="KW-1185">Reference proteome</keyword>
<name>A0A1I4YXC6_9FLAO</name>
<dbReference type="EMBL" id="FOUT01000013">
    <property type="protein sequence ID" value="SFN42674.1"/>
    <property type="molecule type" value="Genomic_DNA"/>
</dbReference>
<dbReference type="SUPFAM" id="SSF56935">
    <property type="entry name" value="Porins"/>
    <property type="match status" value="1"/>
</dbReference>
<dbReference type="STRING" id="29536.FLB_11290"/>
<protein>
    <submittedName>
        <fullName evidence="1">Phosphate-selective porin O and P</fullName>
    </submittedName>
</protein>
<proteinExistence type="predicted"/>